<dbReference type="EMBL" id="KQ982843">
    <property type="protein sequence ID" value="KYQ50012.1"/>
    <property type="molecule type" value="Genomic_DNA"/>
</dbReference>
<name>A0A151WQ32_9HYME</name>
<accession>A0A151WQ32</accession>
<protein>
    <submittedName>
        <fullName evidence="1">Uncharacterized protein</fullName>
    </submittedName>
</protein>
<organism evidence="1 2">
    <name type="scientific">Mycetomoellerius zeteki</name>
    <dbReference type="NCBI Taxonomy" id="64791"/>
    <lineage>
        <taxon>Eukaryota</taxon>
        <taxon>Metazoa</taxon>
        <taxon>Ecdysozoa</taxon>
        <taxon>Arthropoda</taxon>
        <taxon>Hexapoda</taxon>
        <taxon>Insecta</taxon>
        <taxon>Pterygota</taxon>
        <taxon>Neoptera</taxon>
        <taxon>Endopterygota</taxon>
        <taxon>Hymenoptera</taxon>
        <taxon>Apocrita</taxon>
        <taxon>Aculeata</taxon>
        <taxon>Formicoidea</taxon>
        <taxon>Formicidae</taxon>
        <taxon>Myrmicinae</taxon>
        <taxon>Mycetomoellerius</taxon>
    </lineage>
</organism>
<dbReference type="Proteomes" id="UP000075809">
    <property type="component" value="Unassembled WGS sequence"/>
</dbReference>
<sequence>MQWRKVCSLVSVDESRQSRKLTQNQHLLDRELLRLNYRAEGLKRNRNEEERKCQTQG</sequence>
<dbReference type="AlphaFoldDB" id="A0A151WQ32"/>
<gene>
    <name evidence="1" type="ORF">ALC60_10888</name>
</gene>
<reference evidence="1 2" key="1">
    <citation type="submission" date="2015-09" db="EMBL/GenBank/DDBJ databases">
        <title>Trachymyrmex zeteki WGS genome.</title>
        <authorList>
            <person name="Nygaard S."/>
            <person name="Hu H."/>
            <person name="Boomsma J."/>
            <person name="Zhang G."/>
        </authorList>
    </citation>
    <scope>NUCLEOTIDE SEQUENCE [LARGE SCALE GENOMIC DNA]</scope>
    <source>
        <strain evidence="1">Tzet28-1</strain>
        <tissue evidence="1">Whole body</tissue>
    </source>
</reference>
<keyword evidence="2" id="KW-1185">Reference proteome</keyword>
<evidence type="ECO:0000313" key="2">
    <source>
        <dbReference type="Proteomes" id="UP000075809"/>
    </source>
</evidence>
<evidence type="ECO:0000313" key="1">
    <source>
        <dbReference type="EMBL" id="KYQ50012.1"/>
    </source>
</evidence>
<proteinExistence type="predicted"/>